<feature type="domain" description="Cytochrome C biogenesis protein transmembrane" evidence="7">
    <location>
        <begin position="4"/>
        <end position="103"/>
    </location>
</feature>
<proteinExistence type="inferred from homology"/>
<keyword evidence="9" id="KW-1185">Reference proteome</keyword>
<dbReference type="STRING" id="1120989.SAMN02745227_00272"/>
<feature type="transmembrane region" description="Helical" evidence="6">
    <location>
        <begin position="86"/>
        <end position="107"/>
    </location>
</feature>
<dbReference type="GO" id="GO:0016020">
    <property type="term" value="C:membrane"/>
    <property type="evidence" value="ECO:0007669"/>
    <property type="project" value="UniProtKB-SubCell"/>
</dbReference>
<organism evidence="8 9">
    <name type="scientific">Anaerobranca californiensis DSM 14826</name>
    <dbReference type="NCBI Taxonomy" id="1120989"/>
    <lineage>
        <taxon>Bacteria</taxon>
        <taxon>Bacillati</taxon>
        <taxon>Bacillota</taxon>
        <taxon>Clostridia</taxon>
        <taxon>Eubacteriales</taxon>
        <taxon>Proteinivoracaceae</taxon>
        <taxon>Anaerobranca</taxon>
    </lineage>
</organism>
<protein>
    <submittedName>
        <fullName evidence="8">Cytochrome C biogenesis protein transmembrane region</fullName>
    </submittedName>
</protein>
<keyword evidence="4 6" id="KW-1133">Transmembrane helix</keyword>
<dbReference type="AlphaFoldDB" id="A0A1M6KWB8"/>
<dbReference type="Proteomes" id="UP000243547">
    <property type="component" value="Unassembled WGS sequence"/>
</dbReference>
<accession>A0A1M6KWB8</accession>
<evidence type="ECO:0000256" key="2">
    <source>
        <dbReference type="ARBA" id="ARBA00006143"/>
    </source>
</evidence>
<sequence length="109" mass="12110">MDLTLGIAFWGGMVSVLSPCVFPLIPSFYAQLVAFNHKGKGINLILNTLVFVLGFSLVFIFLGINASIIGRLLFNYLSIIRRIGGLFIILFGLSMLGVIQLNFFFTFKK</sequence>
<evidence type="ECO:0000256" key="3">
    <source>
        <dbReference type="ARBA" id="ARBA00022692"/>
    </source>
</evidence>
<keyword evidence="5 6" id="KW-0472">Membrane</keyword>
<evidence type="ECO:0000256" key="1">
    <source>
        <dbReference type="ARBA" id="ARBA00004141"/>
    </source>
</evidence>
<evidence type="ECO:0000313" key="8">
    <source>
        <dbReference type="EMBL" id="SHJ63192.1"/>
    </source>
</evidence>
<dbReference type="InterPro" id="IPR003834">
    <property type="entry name" value="Cyt_c_assmbl_TM_dom"/>
</dbReference>
<dbReference type="RefSeq" id="WP_084672333.1">
    <property type="nucleotide sequence ID" value="NZ_FRAI01000005.1"/>
</dbReference>
<dbReference type="PANTHER" id="PTHR31272:SF4">
    <property type="entry name" value="CYTOCHROME C-TYPE BIOGENESIS PROTEIN HI_1454-RELATED"/>
    <property type="match status" value="1"/>
</dbReference>
<feature type="transmembrane region" description="Helical" evidence="6">
    <location>
        <begin position="7"/>
        <end position="29"/>
    </location>
</feature>
<comment type="subcellular location">
    <subcellularLocation>
        <location evidence="1">Membrane</location>
        <topology evidence="1">Multi-pass membrane protein</topology>
    </subcellularLocation>
</comment>
<evidence type="ECO:0000256" key="4">
    <source>
        <dbReference type="ARBA" id="ARBA00022989"/>
    </source>
</evidence>
<evidence type="ECO:0000256" key="5">
    <source>
        <dbReference type="ARBA" id="ARBA00023136"/>
    </source>
</evidence>
<evidence type="ECO:0000259" key="7">
    <source>
        <dbReference type="Pfam" id="PF02683"/>
    </source>
</evidence>
<evidence type="ECO:0000256" key="6">
    <source>
        <dbReference type="SAM" id="Phobius"/>
    </source>
</evidence>
<dbReference type="PANTHER" id="PTHR31272">
    <property type="entry name" value="CYTOCHROME C-TYPE BIOGENESIS PROTEIN HI_1454-RELATED"/>
    <property type="match status" value="1"/>
</dbReference>
<dbReference type="EMBL" id="FRAI01000005">
    <property type="protein sequence ID" value="SHJ63192.1"/>
    <property type="molecule type" value="Genomic_DNA"/>
</dbReference>
<evidence type="ECO:0000313" key="9">
    <source>
        <dbReference type="Proteomes" id="UP000243547"/>
    </source>
</evidence>
<dbReference type="Pfam" id="PF02683">
    <property type="entry name" value="DsbD_TM"/>
    <property type="match status" value="1"/>
</dbReference>
<dbReference type="InterPro" id="IPR051790">
    <property type="entry name" value="Cytochrome_c-biogenesis_DsbD"/>
</dbReference>
<keyword evidence="3 6" id="KW-0812">Transmembrane</keyword>
<dbReference type="OrthoDB" id="9809733at2"/>
<feature type="transmembrane region" description="Helical" evidence="6">
    <location>
        <begin position="49"/>
        <end position="74"/>
    </location>
</feature>
<comment type="similarity">
    <text evidence="2">Belongs to the DsbD family.</text>
</comment>
<gene>
    <name evidence="8" type="ORF">SAMN02745227_00272</name>
</gene>
<name>A0A1M6KWB8_9FIRM</name>
<dbReference type="GO" id="GO:0017004">
    <property type="term" value="P:cytochrome complex assembly"/>
    <property type="evidence" value="ECO:0007669"/>
    <property type="project" value="InterPro"/>
</dbReference>
<reference evidence="9" key="1">
    <citation type="submission" date="2016-11" db="EMBL/GenBank/DDBJ databases">
        <authorList>
            <person name="Varghese N."/>
            <person name="Submissions S."/>
        </authorList>
    </citation>
    <scope>NUCLEOTIDE SEQUENCE [LARGE SCALE GENOMIC DNA]</scope>
    <source>
        <strain evidence="9">DSM 14826</strain>
    </source>
</reference>